<accession>A0A3G9J3G3</accession>
<dbReference type="KEGG" id="ebm:SG0102_02400"/>
<dbReference type="InterPro" id="IPR022464">
    <property type="entry name" value="Strep_pil_isopept_link"/>
</dbReference>
<keyword evidence="2" id="KW-0472">Membrane</keyword>
<evidence type="ECO:0000256" key="1">
    <source>
        <dbReference type="SAM" id="MobiDB-lite"/>
    </source>
</evidence>
<feature type="region of interest" description="Disordered" evidence="1">
    <location>
        <begin position="61"/>
        <end position="93"/>
    </location>
</feature>
<feature type="domain" description="DUF7601" evidence="3">
    <location>
        <begin position="222"/>
        <end position="389"/>
    </location>
</feature>
<proteinExistence type="predicted"/>
<keyword evidence="2" id="KW-1133">Transmembrane helix</keyword>
<dbReference type="Proteomes" id="UP000268059">
    <property type="component" value="Chromosome"/>
</dbReference>
<evidence type="ECO:0000313" key="5">
    <source>
        <dbReference type="Proteomes" id="UP000268059"/>
    </source>
</evidence>
<protein>
    <recommendedName>
        <fullName evidence="3">DUF7601 domain-containing protein</fullName>
    </recommendedName>
</protein>
<dbReference type="NCBIfam" id="TIGR03786">
    <property type="entry name" value="strep_pil_rpt"/>
    <property type="match status" value="1"/>
</dbReference>
<reference evidence="4 5" key="1">
    <citation type="submission" date="2018-11" db="EMBL/GenBank/DDBJ databases">
        <title>Novel Erysipelotrichaceae bacterium isolated from small intestine of a swine.</title>
        <authorList>
            <person name="Kim J.S."/>
            <person name="Choe H."/>
            <person name="Lee Y.R."/>
            <person name="Kim K.M."/>
            <person name="Park D.S."/>
        </authorList>
    </citation>
    <scope>NUCLEOTIDE SEQUENCE [LARGE SCALE GENOMIC DNA]</scope>
    <source>
        <strain evidence="4 5">SG0102</strain>
    </source>
</reference>
<dbReference type="AlphaFoldDB" id="A0A3G9J3G3"/>
<keyword evidence="5" id="KW-1185">Reference proteome</keyword>
<dbReference type="InParanoid" id="A0A3G9J3G3"/>
<dbReference type="InterPro" id="IPR055382">
    <property type="entry name" value="DUF7601"/>
</dbReference>
<feature type="transmembrane region" description="Helical" evidence="2">
    <location>
        <begin position="412"/>
        <end position="430"/>
    </location>
</feature>
<gene>
    <name evidence="4" type="ORF">SG0102_02400</name>
</gene>
<evidence type="ECO:0000256" key="2">
    <source>
        <dbReference type="SAM" id="Phobius"/>
    </source>
</evidence>
<name>A0A3G9J3G3_9FIRM</name>
<keyword evidence="2" id="KW-0812">Transmembrane</keyword>
<organism evidence="4 5">
    <name type="scientific">Intestinibaculum porci</name>
    <dbReference type="NCBI Taxonomy" id="2487118"/>
    <lineage>
        <taxon>Bacteria</taxon>
        <taxon>Bacillati</taxon>
        <taxon>Bacillota</taxon>
        <taxon>Erysipelotrichia</taxon>
        <taxon>Erysipelotrichales</taxon>
        <taxon>Erysipelotrichaceae</taxon>
        <taxon>Intestinibaculum</taxon>
    </lineage>
</organism>
<dbReference type="InterPro" id="IPR038174">
    <property type="entry name" value="Strep_pil_link_sf"/>
</dbReference>
<sequence>MAGAIMNAVPAFAANNTGATADPSATVTTKTTFDKYLVMKKNANVPNATFSYTVSIPTDDEMKSLPNPEDTNGTNLTIRKGIGSPTASSTTFEAGDQTFDSAQTVRTNTDSKTYDEKTADQVIGLDKDHKYAKQTSTVDFSKVTFSEPGVYRYKITENDTSEKGITKDSTARYLDVYVESDDNGKLSIQGYVFHTANKAQKKDGTNPEEKNKGFTNTYTTQDLTLTKTVTGNQGFRDQYFKFHVDITDLDGGARLFLTDKDGHKPYKSTDTVAYAYNAGTGKRDGGQKRFVATEGKGSFADVSAPAGADADMSGLALTANDSGNASFDVYLKHGESLKVNGLTEGAKYTVTETSEDYSASATKNAQAIDLTHSKDDHTDAIATQTLAGDETIAYTNDREGVLPTGIYHNNRAAFNIMGIAAAGGAIAIVIRKRRKNVEQALKNSNK</sequence>
<dbReference type="EMBL" id="AP019309">
    <property type="protein sequence ID" value="BBH25306.1"/>
    <property type="molecule type" value="Genomic_DNA"/>
</dbReference>
<dbReference type="Pfam" id="PF24547">
    <property type="entry name" value="DUF7601"/>
    <property type="match status" value="1"/>
</dbReference>
<dbReference type="Gene3D" id="2.60.40.1140">
    <property type="entry name" value="Collagen-binding surface protein Cna, B-type domain"/>
    <property type="match status" value="1"/>
</dbReference>
<dbReference type="Gene3D" id="2.60.40.3050">
    <property type="match status" value="1"/>
</dbReference>
<evidence type="ECO:0000259" key="3">
    <source>
        <dbReference type="Pfam" id="PF24547"/>
    </source>
</evidence>
<evidence type="ECO:0000313" key="4">
    <source>
        <dbReference type="EMBL" id="BBH25306.1"/>
    </source>
</evidence>